<reference evidence="7 8" key="1">
    <citation type="submission" date="2016-09" db="EMBL/GenBank/DDBJ databases">
        <authorList>
            <person name="Capua I."/>
            <person name="De Benedictis P."/>
            <person name="Joannis T."/>
            <person name="Lombin L.H."/>
            <person name="Cattoli G."/>
        </authorList>
    </citation>
    <scope>NUCLEOTIDE SEQUENCE [LARGE SCALE GENOMIC DNA]</scope>
    <source>
        <strain evidence="7 8">A7P-90m</strain>
    </source>
</reference>
<dbReference type="STRING" id="1640674.SAMN05216323_10786"/>
<dbReference type="InterPro" id="IPR058636">
    <property type="entry name" value="Beta-barrel_YknX"/>
</dbReference>
<evidence type="ECO:0000256" key="1">
    <source>
        <dbReference type="ARBA" id="ARBA00004196"/>
    </source>
</evidence>
<dbReference type="Proteomes" id="UP000199452">
    <property type="component" value="Unassembled WGS sequence"/>
</dbReference>
<feature type="transmembrane region" description="Helical" evidence="5">
    <location>
        <begin position="12"/>
        <end position="31"/>
    </location>
</feature>
<proteinExistence type="predicted"/>
<accession>A0A1G6RPV7</accession>
<dbReference type="InterPro" id="IPR050465">
    <property type="entry name" value="UPF0194_transport"/>
</dbReference>
<dbReference type="EMBL" id="FMYP01000078">
    <property type="protein sequence ID" value="SDD06453.1"/>
    <property type="molecule type" value="Genomic_DNA"/>
</dbReference>
<gene>
    <name evidence="7" type="ORF">SAMN05216323_10786</name>
</gene>
<evidence type="ECO:0000313" key="7">
    <source>
        <dbReference type="EMBL" id="SDD06453.1"/>
    </source>
</evidence>
<dbReference type="PANTHER" id="PTHR32347">
    <property type="entry name" value="EFFLUX SYSTEM COMPONENT YKNX-RELATED"/>
    <property type="match status" value="1"/>
</dbReference>
<keyword evidence="2 3" id="KW-0175">Coiled coil</keyword>
<dbReference type="Gene3D" id="2.40.30.170">
    <property type="match status" value="1"/>
</dbReference>
<evidence type="ECO:0000256" key="3">
    <source>
        <dbReference type="SAM" id="Coils"/>
    </source>
</evidence>
<organism evidence="7 8">
    <name type="scientific">Williamwhitmania taraxaci</name>
    <dbReference type="NCBI Taxonomy" id="1640674"/>
    <lineage>
        <taxon>Bacteria</taxon>
        <taxon>Pseudomonadati</taxon>
        <taxon>Bacteroidota</taxon>
        <taxon>Bacteroidia</taxon>
        <taxon>Bacteroidales</taxon>
        <taxon>Williamwhitmaniaceae</taxon>
        <taxon>Williamwhitmania</taxon>
    </lineage>
</organism>
<feature type="compositionally biased region" description="Basic and acidic residues" evidence="4">
    <location>
        <begin position="432"/>
        <end position="464"/>
    </location>
</feature>
<evidence type="ECO:0000256" key="2">
    <source>
        <dbReference type="ARBA" id="ARBA00023054"/>
    </source>
</evidence>
<dbReference type="Pfam" id="PF25990">
    <property type="entry name" value="Beta-barrel_YknX"/>
    <property type="match status" value="1"/>
</dbReference>
<keyword evidence="5" id="KW-0472">Membrane</keyword>
<keyword evidence="5" id="KW-1133">Transmembrane helix</keyword>
<keyword evidence="8" id="KW-1185">Reference proteome</keyword>
<evidence type="ECO:0000259" key="6">
    <source>
        <dbReference type="Pfam" id="PF25990"/>
    </source>
</evidence>
<evidence type="ECO:0000256" key="5">
    <source>
        <dbReference type="SAM" id="Phobius"/>
    </source>
</evidence>
<keyword evidence="5" id="KW-0812">Transmembrane</keyword>
<dbReference type="PANTHER" id="PTHR32347:SF14">
    <property type="entry name" value="EFFLUX SYSTEM COMPONENT YKNX-RELATED"/>
    <property type="match status" value="1"/>
</dbReference>
<feature type="domain" description="YknX-like beta-barrel" evidence="6">
    <location>
        <begin position="272"/>
        <end position="339"/>
    </location>
</feature>
<name>A0A1G6RPV7_9BACT</name>
<comment type="subcellular location">
    <subcellularLocation>
        <location evidence="1">Cell envelope</location>
    </subcellularLocation>
</comment>
<feature type="region of interest" description="Disordered" evidence="4">
    <location>
        <begin position="432"/>
        <end position="473"/>
    </location>
</feature>
<dbReference type="AlphaFoldDB" id="A0A1G6RPV7"/>
<evidence type="ECO:0000313" key="8">
    <source>
        <dbReference type="Proteomes" id="UP000199452"/>
    </source>
</evidence>
<dbReference type="RefSeq" id="WP_125869901.1">
    <property type="nucleotide sequence ID" value="NZ_FMYP01000078.1"/>
</dbReference>
<protein>
    <submittedName>
        <fullName evidence="7">Barrel-sandwich domain of CusB or HlyD membrane-fusion</fullName>
    </submittedName>
</protein>
<feature type="coiled-coil region" evidence="3">
    <location>
        <begin position="105"/>
        <end position="214"/>
    </location>
</feature>
<evidence type="ECO:0000256" key="4">
    <source>
        <dbReference type="SAM" id="MobiDB-lite"/>
    </source>
</evidence>
<sequence length="473" mass="53088">MIRKLFSKIQRKHYYIGAGVLAIILLIVFTGKSDEAVEQKVKVKLGAFDILVNTTGELQAQSFENIAGPSELRNRGFRVNEIKIVDLIPEGTVVDSGEYVATLDRNAVSSRLKDLEDEVEKNESQYNKTGLDTSLSLRSLRDELINLKFELEDKQITVDQSKFEPPATQRQAAISLEKSERNIEQAKKNYKLKVEQAKASMKEVAINLSKVQRERDELVGVLDKFVIYAPKPGMVIYYKEWGGEKRKVGSSISAWDLTVATLPDLSSMNSKCYVNEIDISKVKVGQKVRMTVDAFPEKKYTGQITYVANIGEQLPNADAKVFEITIKVNEYDPVLRPAMTTGNLIEIASFKDVVYLPLESIHGGADSTTYVFTTKNRKKVVVTAAKNDTHIVIEKGLKVGEEVYLSVPAGAEKFSMENEDLIPVIKAKIKKEREQEEMKNLNLQKEQKEKDAARSMLKNGDRKKGGLKSISKK</sequence>
<dbReference type="OrthoDB" id="1522431at2"/>
<dbReference type="GO" id="GO:0030313">
    <property type="term" value="C:cell envelope"/>
    <property type="evidence" value="ECO:0007669"/>
    <property type="project" value="UniProtKB-SubCell"/>
</dbReference>